<name>A0ABS7LUZ8_9HYPH</name>
<dbReference type="PANTHER" id="PTHR33204">
    <property type="entry name" value="TRANSCRIPTIONAL REGULATOR, MARR FAMILY"/>
    <property type="match status" value="1"/>
</dbReference>
<evidence type="ECO:0000313" key="6">
    <source>
        <dbReference type="Proteomes" id="UP000733858"/>
    </source>
</evidence>
<sequence>MENQTMADGEINMHEEMRRAFALLSGKWKLEIMWLLNQRVYRFGELRKTIPGITQHMLTAQLRELEADGLISRTVFAEVPPRVEYEITQKARGLGPTMEALTAWWNEYGKSVPVKPSARGRKASGI</sequence>
<keyword evidence="1" id="KW-0805">Transcription regulation</keyword>
<dbReference type="RefSeq" id="WP_222138079.1">
    <property type="nucleotide sequence ID" value="NZ_JAILYJ010000001.1"/>
</dbReference>
<organism evidence="5 6">
    <name type="scientific">Rhizobium croatiense</name>
    <dbReference type="NCBI Taxonomy" id="2867516"/>
    <lineage>
        <taxon>Bacteria</taxon>
        <taxon>Pseudomonadati</taxon>
        <taxon>Pseudomonadota</taxon>
        <taxon>Alphaproteobacteria</taxon>
        <taxon>Hyphomicrobiales</taxon>
        <taxon>Rhizobiaceae</taxon>
        <taxon>Rhizobium/Agrobacterium group</taxon>
        <taxon>Rhizobium</taxon>
    </lineage>
</organism>
<keyword evidence="2" id="KW-0238">DNA-binding</keyword>
<keyword evidence="3" id="KW-0804">Transcription</keyword>
<comment type="caution">
    <text evidence="5">The sequence shown here is derived from an EMBL/GenBank/DDBJ whole genome shotgun (WGS) entry which is preliminary data.</text>
</comment>
<dbReference type="SUPFAM" id="SSF46785">
    <property type="entry name" value="Winged helix' DNA-binding domain"/>
    <property type="match status" value="1"/>
</dbReference>
<evidence type="ECO:0000259" key="4">
    <source>
        <dbReference type="PROSITE" id="PS51118"/>
    </source>
</evidence>
<dbReference type="Proteomes" id="UP000733858">
    <property type="component" value="Unassembled WGS sequence"/>
</dbReference>
<reference evidence="5 6" key="1">
    <citation type="submission" date="2021-08" db="EMBL/GenBank/DDBJ databases">
        <title>Rhizobium croatiense sp. nov. and Rhizobium redzepovicii sp. nov., two new species isolated from nodules of Phaseolus vulgaris in Croatia.</title>
        <authorList>
            <person name="Rajnovic I."/>
            <person name="Ramirez-Bahena M.H."/>
            <person name="Kajic S."/>
            <person name="Igual M.J."/>
            <person name="Peix A."/>
            <person name="Velazquez E."/>
            <person name="Sikora S."/>
        </authorList>
    </citation>
    <scope>NUCLEOTIDE SEQUENCE [LARGE SCALE GENOMIC DNA]</scope>
    <source>
        <strain evidence="5 6">13T</strain>
    </source>
</reference>
<dbReference type="EMBL" id="JAILYJ010000001">
    <property type="protein sequence ID" value="MBY4627866.1"/>
    <property type="molecule type" value="Genomic_DNA"/>
</dbReference>
<proteinExistence type="predicted"/>
<protein>
    <submittedName>
        <fullName evidence="5">Helix-turn-helix transcriptional regulator</fullName>
    </submittedName>
</protein>
<accession>A0ABS7LUZ8</accession>
<keyword evidence="6" id="KW-1185">Reference proteome</keyword>
<evidence type="ECO:0000256" key="3">
    <source>
        <dbReference type="ARBA" id="ARBA00023163"/>
    </source>
</evidence>
<gene>
    <name evidence="5" type="ORF">K6M89_00880</name>
</gene>
<evidence type="ECO:0000313" key="5">
    <source>
        <dbReference type="EMBL" id="MBY4627866.1"/>
    </source>
</evidence>
<evidence type="ECO:0000256" key="2">
    <source>
        <dbReference type="ARBA" id="ARBA00023125"/>
    </source>
</evidence>
<evidence type="ECO:0000256" key="1">
    <source>
        <dbReference type="ARBA" id="ARBA00023015"/>
    </source>
</evidence>
<dbReference type="Pfam" id="PF01638">
    <property type="entry name" value="HxlR"/>
    <property type="match status" value="1"/>
</dbReference>
<dbReference type="InterPro" id="IPR036388">
    <property type="entry name" value="WH-like_DNA-bd_sf"/>
</dbReference>
<dbReference type="PANTHER" id="PTHR33204:SF29">
    <property type="entry name" value="TRANSCRIPTIONAL REGULATOR"/>
    <property type="match status" value="1"/>
</dbReference>
<feature type="domain" description="HTH hxlR-type" evidence="4">
    <location>
        <begin position="15"/>
        <end position="113"/>
    </location>
</feature>
<dbReference type="PROSITE" id="PS51118">
    <property type="entry name" value="HTH_HXLR"/>
    <property type="match status" value="1"/>
</dbReference>
<dbReference type="InterPro" id="IPR002577">
    <property type="entry name" value="HTH_HxlR"/>
</dbReference>
<dbReference type="InterPro" id="IPR036390">
    <property type="entry name" value="WH_DNA-bd_sf"/>
</dbReference>
<dbReference type="Gene3D" id="1.10.10.10">
    <property type="entry name" value="Winged helix-like DNA-binding domain superfamily/Winged helix DNA-binding domain"/>
    <property type="match status" value="1"/>
</dbReference>